<comment type="subcellular location">
    <subcellularLocation>
        <location evidence="1 9">Cell outer membrane</location>
        <topology evidence="1 9">Multi-pass membrane protein</topology>
    </subcellularLocation>
</comment>
<dbReference type="PANTHER" id="PTHR30069:SF41">
    <property type="entry name" value="HEME_HEMOPEXIN UTILIZATION PROTEIN C"/>
    <property type="match status" value="1"/>
</dbReference>
<evidence type="ECO:0000256" key="7">
    <source>
        <dbReference type="ARBA" id="ARBA00023136"/>
    </source>
</evidence>
<name>A0A934SAI9_9RHOB</name>
<evidence type="ECO:0000313" key="14">
    <source>
        <dbReference type="Proteomes" id="UP000640485"/>
    </source>
</evidence>
<dbReference type="CDD" id="cd01347">
    <property type="entry name" value="ligand_gated_channel"/>
    <property type="match status" value="1"/>
</dbReference>
<keyword evidence="7 9" id="KW-0472">Membrane</keyword>
<keyword evidence="8 9" id="KW-0998">Cell outer membrane</keyword>
<protein>
    <submittedName>
        <fullName evidence="13">TonB-dependent receptor</fullName>
    </submittedName>
</protein>
<dbReference type="InterPro" id="IPR000531">
    <property type="entry name" value="Beta-barrel_TonB"/>
</dbReference>
<dbReference type="Pfam" id="PF00593">
    <property type="entry name" value="TonB_dep_Rec_b-barrel"/>
    <property type="match status" value="1"/>
</dbReference>
<dbReference type="AlphaFoldDB" id="A0A934SAI9"/>
<keyword evidence="3 9" id="KW-0813">Transport</keyword>
<dbReference type="PROSITE" id="PS52016">
    <property type="entry name" value="TONB_DEPENDENT_REC_3"/>
    <property type="match status" value="1"/>
</dbReference>
<evidence type="ECO:0000256" key="4">
    <source>
        <dbReference type="ARBA" id="ARBA00022452"/>
    </source>
</evidence>
<evidence type="ECO:0000256" key="9">
    <source>
        <dbReference type="PROSITE-ProRule" id="PRU01360"/>
    </source>
</evidence>
<keyword evidence="14" id="KW-1185">Reference proteome</keyword>
<dbReference type="InterPro" id="IPR039426">
    <property type="entry name" value="TonB-dep_rcpt-like"/>
</dbReference>
<dbReference type="Proteomes" id="UP000640485">
    <property type="component" value="Unassembled WGS sequence"/>
</dbReference>
<dbReference type="GO" id="GO:0009279">
    <property type="term" value="C:cell outer membrane"/>
    <property type="evidence" value="ECO:0007669"/>
    <property type="project" value="UniProtKB-SubCell"/>
</dbReference>
<evidence type="ECO:0000256" key="8">
    <source>
        <dbReference type="ARBA" id="ARBA00023237"/>
    </source>
</evidence>
<dbReference type="GO" id="GO:0015344">
    <property type="term" value="F:siderophore uptake transmembrane transporter activity"/>
    <property type="evidence" value="ECO:0007669"/>
    <property type="project" value="TreeGrafter"/>
</dbReference>
<dbReference type="InterPro" id="IPR037066">
    <property type="entry name" value="Plug_dom_sf"/>
</dbReference>
<comment type="similarity">
    <text evidence="2 9 10">Belongs to the TonB-dependent receptor family.</text>
</comment>
<evidence type="ECO:0000256" key="10">
    <source>
        <dbReference type="RuleBase" id="RU003357"/>
    </source>
</evidence>
<keyword evidence="5 9" id="KW-0812">Transmembrane</keyword>
<dbReference type="GO" id="GO:0044718">
    <property type="term" value="P:siderophore transmembrane transport"/>
    <property type="evidence" value="ECO:0007669"/>
    <property type="project" value="TreeGrafter"/>
</dbReference>
<accession>A0A934SAI9</accession>
<proteinExistence type="inferred from homology"/>
<dbReference type="InterPro" id="IPR036942">
    <property type="entry name" value="Beta-barrel_TonB_sf"/>
</dbReference>
<evidence type="ECO:0000313" key="13">
    <source>
        <dbReference type="EMBL" id="MBK4214407.1"/>
    </source>
</evidence>
<dbReference type="Pfam" id="PF07715">
    <property type="entry name" value="Plug"/>
    <property type="match status" value="1"/>
</dbReference>
<evidence type="ECO:0000256" key="5">
    <source>
        <dbReference type="ARBA" id="ARBA00022692"/>
    </source>
</evidence>
<evidence type="ECO:0000259" key="12">
    <source>
        <dbReference type="Pfam" id="PF07715"/>
    </source>
</evidence>
<keyword evidence="4 9" id="KW-1134">Transmembrane beta strand</keyword>
<evidence type="ECO:0000256" key="6">
    <source>
        <dbReference type="ARBA" id="ARBA00023077"/>
    </source>
</evidence>
<sequence>MGGCAFIFPLAAIAQDAASPVLLETITIESKRDVATDTAIPRTDVDQQEIEDRQASTIAELIDSVPGVTLMNGNTPGGSGINIRGFGATGSYGTDQMIMIQVDGATQGSEELYRIGTQLYTDPALYKEVSVQRGTVGSFEYGSGVVGGLVQLRTKDASDFTGGEIGWAGRQTFEFTSNGDGITSSSILAWQPTQDLEFLAQYVRRKQERQDDGDGNDLGAEPFDLPSYLLKGKYTFGAARDQSITLSYNDTQISERDVPYDQFGLGGGSFGNVDRDIDTRTIVAEYEYNPDSPLIHVTANLSYSDQKIDSTYIWGSSTLPPAQEPMAAVLGNADHRYETTRLTVKNTADFATGSFQHDLRTGFEIIHKKRAEAASAPGGTDRRFALFVVDDITSGGLTISPALRYETQELTRQGKVATANPTTYDNDAVMGGLSLRYAFNNGFTVFGSAAYTENMPILDDFDTPNYMGQSQKARTWELGASYEGQDVLGSGDQLAVKANLFNTDLWDATSYSGVTAVSTKGIELESSYVMASGFYVDLNAAIIEGDQTAAPGANYWTYAPADQLRVTLGQHLTDELDLSWETVAVARMDRVNAPTPETAGYAVHNIRATYRPQTGVLEGAEIRVGVENVFDRDYQPWLATRKAPGRNIKLTLAKSF</sequence>
<dbReference type="Gene3D" id="2.170.130.10">
    <property type="entry name" value="TonB-dependent receptor, plug domain"/>
    <property type="match status" value="1"/>
</dbReference>
<evidence type="ECO:0000256" key="2">
    <source>
        <dbReference type="ARBA" id="ARBA00009810"/>
    </source>
</evidence>
<dbReference type="SUPFAM" id="SSF56935">
    <property type="entry name" value="Porins"/>
    <property type="match status" value="1"/>
</dbReference>
<keyword evidence="13" id="KW-0675">Receptor</keyword>
<feature type="domain" description="TonB-dependent receptor-like beta-barrel" evidence="11">
    <location>
        <begin position="234"/>
        <end position="629"/>
    </location>
</feature>
<organism evidence="13 14">
    <name type="scientific">Paracoccus caeni</name>
    <dbReference type="NCBI Taxonomy" id="657651"/>
    <lineage>
        <taxon>Bacteria</taxon>
        <taxon>Pseudomonadati</taxon>
        <taxon>Pseudomonadota</taxon>
        <taxon>Alphaproteobacteria</taxon>
        <taxon>Rhodobacterales</taxon>
        <taxon>Paracoccaceae</taxon>
        <taxon>Paracoccus</taxon>
    </lineage>
</organism>
<dbReference type="Gene3D" id="2.40.170.20">
    <property type="entry name" value="TonB-dependent receptor, beta-barrel domain"/>
    <property type="match status" value="1"/>
</dbReference>
<feature type="domain" description="TonB-dependent receptor plug" evidence="12">
    <location>
        <begin position="36"/>
        <end position="148"/>
    </location>
</feature>
<keyword evidence="6 10" id="KW-0798">TonB box</keyword>
<dbReference type="InterPro" id="IPR012910">
    <property type="entry name" value="Plug_dom"/>
</dbReference>
<dbReference type="EMBL" id="JAEPRQ010000001">
    <property type="protein sequence ID" value="MBK4214407.1"/>
    <property type="molecule type" value="Genomic_DNA"/>
</dbReference>
<evidence type="ECO:0000256" key="1">
    <source>
        <dbReference type="ARBA" id="ARBA00004571"/>
    </source>
</evidence>
<evidence type="ECO:0000259" key="11">
    <source>
        <dbReference type="Pfam" id="PF00593"/>
    </source>
</evidence>
<reference evidence="13" key="1">
    <citation type="submission" date="2021-01" db="EMBL/GenBank/DDBJ databases">
        <title>Paracoccus amoyensis sp. nov., isolated from the surface seawater along the coast of Xiamen Island, China.</title>
        <authorList>
            <person name="Lyu L."/>
        </authorList>
    </citation>
    <scope>NUCLEOTIDE SEQUENCE</scope>
    <source>
        <strain evidence="13">MJ17</strain>
    </source>
</reference>
<gene>
    <name evidence="13" type="ORF">JJJ17_00560</name>
</gene>
<evidence type="ECO:0000256" key="3">
    <source>
        <dbReference type="ARBA" id="ARBA00022448"/>
    </source>
</evidence>
<comment type="caution">
    <text evidence="13">The sequence shown here is derived from an EMBL/GenBank/DDBJ whole genome shotgun (WGS) entry which is preliminary data.</text>
</comment>
<dbReference type="PANTHER" id="PTHR30069">
    <property type="entry name" value="TONB-DEPENDENT OUTER MEMBRANE RECEPTOR"/>
    <property type="match status" value="1"/>
</dbReference>